<dbReference type="EMBL" id="VSSQ01000201">
    <property type="protein sequence ID" value="MPL85187.1"/>
    <property type="molecule type" value="Genomic_DNA"/>
</dbReference>
<comment type="caution">
    <text evidence="1">The sequence shown here is derived from an EMBL/GenBank/DDBJ whole genome shotgun (WGS) entry which is preliminary data.</text>
</comment>
<proteinExistence type="predicted"/>
<dbReference type="AlphaFoldDB" id="A0A644V1S3"/>
<sequence>MNSNALTMIFRKNKYVFHCMSEQPEKSCYLLKFEMKACNLDFIIEQHHDSHKRMFIYAVFPLKILPKKRNDMAILITLFNNNLASGCWELNMQDGALRFRISYLYEEDAYRFEHVFMEHMDEAIRFTDICTPAILSVIFANANPHEVFQQLTKSVDIGMN</sequence>
<name>A0A644V1S3_9ZZZZ</name>
<reference evidence="1" key="1">
    <citation type="submission" date="2019-08" db="EMBL/GenBank/DDBJ databases">
        <authorList>
            <person name="Kucharzyk K."/>
            <person name="Murdoch R.W."/>
            <person name="Higgins S."/>
            <person name="Loffler F."/>
        </authorList>
    </citation>
    <scope>NUCLEOTIDE SEQUENCE</scope>
</reference>
<accession>A0A644V1S3</accession>
<protein>
    <submittedName>
        <fullName evidence="1">Uncharacterized protein</fullName>
    </submittedName>
</protein>
<evidence type="ECO:0000313" key="1">
    <source>
        <dbReference type="EMBL" id="MPL85187.1"/>
    </source>
</evidence>
<organism evidence="1">
    <name type="scientific">bioreactor metagenome</name>
    <dbReference type="NCBI Taxonomy" id="1076179"/>
    <lineage>
        <taxon>unclassified sequences</taxon>
        <taxon>metagenomes</taxon>
        <taxon>ecological metagenomes</taxon>
    </lineage>
</organism>
<gene>
    <name evidence="1" type="ORF">SDC9_31155</name>
</gene>